<protein>
    <recommendedName>
        <fullName evidence="8">EIF3d</fullName>
    </recommendedName>
</protein>
<dbReference type="GO" id="GO:0003723">
    <property type="term" value="F:RNA binding"/>
    <property type="evidence" value="ECO:0007669"/>
    <property type="project" value="UniProtKB-KW"/>
</dbReference>
<evidence type="ECO:0008006" key="8">
    <source>
        <dbReference type="Google" id="ProtNLM"/>
    </source>
</evidence>
<evidence type="ECO:0000256" key="3">
    <source>
        <dbReference type="ARBA" id="ARBA00022884"/>
    </source>
</evidence>
<dbReference type="EMBL" id="HBHW01015930">
    <property type="protein sequence ID" value="CAE0044305.1"/>
    <property type="molecule type" value="Transcribed_RNA"/>
</dbReference>
<evidence type="ECO:0000256" key="1">
    <source>
        <dbReference type="ARBA" id="ARBA00022490"/>
    </source>
</evidence>
<evidence type="ECO:0000313" key="7">
    <source>
        <dbReference type="EMBL" id="CAE0044315.1"/>
    </source>
</evidence>
<evidence type="ECO:0000256" key="2">
    <source>
        <dbReference type="ARBA" id="ARBA00022540"/>
    </source>
</evidence>
<evidence type="ECO:0000313" key="6">
    <source>
        <dbReference type="EMBL" id="CAE0044305.1"/>
    </source>
</evidence>
<reference evidence="7" key="1">
    <citation type="submission" date="2021-01" db="EMBL/GenBank/DDBJ databases">
        <authorList>
            <person name="Corre E."/>
            <person name="Pelletier E."/>
            <person name="Niang G."/>
            <person name="Scheremetjew M."/>
            <person name="Finn R."/>
            <person name="Kale V."/>
            <person name="Holt S."/>
            <person name="Cochrane G."/>
            <person name="Meng A."/>
            <person name="Brown T."/>
            <person name="Cohen L."/>
        </authorList>
    </citation>
    <scope>NUCLEOTIDE SEQUENCE</scope>
    <source>
        <strain evidence="7">CCMP 769</strain>
    </source>
</reference>
<dbReference type="PANTHER" id="PTHR12399:SF0">
    <property type="entry name" value="EUKARYOTIC TRANSLATION INITIATION FACTOR 3 SUBUNIT D"/>
    <property type="match status" value="1"/>
</dbReference>
<organism evidence="7">
    <name type="scientific">Rhodosorus marinus</name>
    <dbReference type="NCBI Taxonomy" id="101924"/>
    <lineage>
        <taxon>Eukaryota</taxon>
        <taxon>Rhodophyta</taxon>
        <taxon>Stylonematophyceae</taxon>
        <taxon>Stylonematales</taxon>
        <taxon>Stylonemataceae</taxon>
        <taxon>Rhodosorus</taxon>
    </lineage>
</organism>
<name>A0A7S2ZLT6_9RHOD</name>
<keyword evidence="3" id="KW-0694">RNA-binding</keyword>
<feature type="region of interest" description="Disordered" evidence="5">
    <location>
        <begin position="83"/>
        <end position="103"/>
    </location>
</feature>
<dbReference type="GO" id="GO:0003743">
    <property type="term" value="F:translation initiation factor activity"/>
    <property type="evidence" value="ECO:0007669"/>
    <property type="project" value="UniProtKB-KW"/>
</dbReference>
<dbReference type="GO" id="GO:0005852">
    <property type="term" value="C:eukaryotic translation initiation factor 3 complex"/>
    <property type="evidence" value="ECO:0007669"/>
    <property type="project" value="InterPro"/>
</dbReference>
<dbReference type="AlphaFoldDB" id="A0A7S2ZLT6"/>
<gene>
    <name evidence="6" type="ORF">RMAR00112_LOCUS12280</name>
    <name evidence="7" type="ORF">RMAR00112_LOCUS12290</name>
</gene>
<keyword evidence="4" id="KW-0648">Protein biosynthesis</keyword>
<evidence type="ECO:0000256" key="5">
    <source>
        <dbReference type="SAM" id="MobiDB-lite"/>
    </source>
</evidence>
<dbReference type="PANTHER" id="PTHR12399">
    <property type="entry name" value="EUKARYOTIC TRANSLATION INITIATION FACTOR 3 SUBUNIT 7"/>
    <property type="match status" value="1"/>
</dbReference>
<keyword evidence="1" id="KW-0963">Cytoplasm</keyword>
<accession>A0A7S2ZLT6</accession>
<dbReference type="PIRSF" id="PIRSF016281">
    <property type="entry name" value="EIF-3_zeta"/>
    <property type="match status" value="1"/>
</dbReference>
<evidence type="ECO:0000256" key="4">
    <source>
        <dbReference type="ARBA" id="ARBA00022917"/>
    </source>
</evidence>
<sequence>MVKFDPPNMSENVEGWGPALDIPPEKFRDMPYAPFSKSDRLGRAADWTNQGRHGRMDEGEFMDDDNAGFQVVDYRQPARQFNFGYRPRDRDMGQRNRQWNDRDNYRKDFRRDGRRYGGRYDDRRNQIREASVEVGDDWVLLEEIPFSTLAKCRMDNVPEGETVRECGSLEYYDKGSERISCKMEKPLKRFEHRAFHYVTTIEDPVIEELASESTGTVYATSTILALLMASTRTAYPWDIVVQRANDMLFLGKRDGSQIDLQTVNETAQDQPKEEKNASPEEKINTVRHLAIEATQINQNFSQAMLIEGDRYKFPNANPFITEGQEEASVAYRYRKWKLDNEVSLVARCEIDGAIKASGNDEEPQFLVIKALNEVMDPNARQITDWRGKLDTHRGAILATEVKNNGAKVARWIIQAMLSGADRMQIGFVSRMNPRDNTSHVVLGTQLYKPREFASQNSLVQSTFWGILKRIIDICFKRIPNGGKGVILKDPNSQILRFYLVPEDAFEEDENFEDDDEMGN</sequence>
<dbReference type="Pfam" id="PF05091">
    <property type="entry name" value="eIF-3_zeta"/>
    <property type="match status" value="1"/>
</dbReference>
<proteinExistence type="predicted"/>
<dbReference type="EMBL" id="HBHW01015940">
    <property type="protein sequence ID" value="CAE0044315.1"/>
    <property type="molecule type" value="Transcribed_RNA"/>
</dbReference>
<dbReference type="InterPro" id="IPR007783">
    <property type="entry name" value="eIF3d"/>
</dbReference>
<keyword evidence="2" id="KW-0396">Initiation factor</keyword>
<feature type="compositionally biased region" description="Basic and acidic residues" evidence="5">
    <location>
        <begin position="86"/>
        <end position="103"/>
    </location>
</feature>